<keyword evidence="2" id="KW-1185">Reference proteome</keyword>
<evidence type="ECO:0000313" key="1">
    <source>
        <dbReference type="EMBL" id="RNA03445.1"/>
    </source>
</evidence>
<reference evidence="1 2" key="1">
    <citation type="journal article" date="2018" name="Sci. Rep.">
        <title>Genomic signatures of local adaptation to the degree of environmental predictability in rotifers.</title>
        <authorList>
            <person name="Franch-Gras L."/>
            <person name="Hahn C."/>
            <person name="Garcia-Roger E.M."/>
            <person name="Carmona M.J."/>
            <person name="Serra M."/>
            <person name="Gomez A."/>
        </authorList>
    </citation>
    <scope>NUCLEOTIDE SEQUENCE [LARGE SCALE GENOMIC DNA]</scope>
    <source>
        <strain evidence="1">HYR1</strain>
    </source>
</reference>
<sequence>MSPREKNVASTNGDFNLCVNEYQAKEHTSSSSNRRPLISQKKTGVLKVCNLTMKNYSDVRLMTSSGLIKRTFSYAGYIKRPHRSRMTFSLIIKSRLKCTQFLAHNSKGIKKILRNSHLKLLDLLFEDFSSKILSIKLNYGKNDQFYVFSLYNPPNKKNVFQSVKMAEILYI</sequence>
<proteinExistence type="predicted"/>
<gene>
    <name evidence="1" type="ORF">BpHYR1_007710</name>
</gene>
<dbReference type="AlphaFoldDB" id="A0A3M7PXC9"/>
<accession>A0A3M7PXC9</accession>
<comment type="caution">
    <text evidence="1">The sequence shown here is derived from an EMBL/GenBank/DDBJ whole genome shotgun (WGS) entry which is preliminary data.</text>
</comment>
<dbReference type="Proteomes" id="UP000276133">
    <property type="component" value="Unassembled WGS sequence"/>
</dbReference>
<protein>
    <submittedName>
        <fullName evidence="1">Uncharacterized protein</fullName>
    </submittedName>
</protein>
<dbReference type="OrthoDB" id="416454at2759"/>
<name>A0A3M7PXC9_BRAPC</name>
<dbReference type="EMBL" id="REGN01008502">
    <property type="protein sequence ID" value="RNA03445.1"/>
    <property type="molecule type" value="Genomic_DNA"/>
</dbReference>
<evidence type="ECO:0000313" key="2">
    <source>
        <dbReference type="Proteomes" id="UP000276133"/>
    </source>
</evidence>
<organism evidence="1 2">
    <name type="scientific">Brachionus plicatilis</name>
    <name type="common">Marine rotifer</name>
    <name type="synonym">Brachionus muelleri</name>
    <dbReference type="NCBI Taxonomy" id="10195"/>
    <lineage>
        <taxon>Eukaryota</taxon>
        <taxon>Metazoa</taxon>
        <taxon>Spiralia</taxon>
        <taxon>Gnathifera</taxon>
        <taxon>Rotifera</taxon>
        <taxon>Eurotatoria</taxon>
        <taxon>Monogononta</taxon>
        <taxon>Pseudotrocha</taxon>
        <taxon>Ploima</taxon>
        <taxon>Brachionidae</taxon>
        <taxon>Brachionus</taxon>
    </lineage>
</organism>